<proteinExistence type="predicted"/>
<organism evidence="1 2">
    <name type="scientific">Chelativorans intermedius</name>
    <dbReference type="NCBI Taxonomy" id="515947"/>
    <lineage>
        <taxon>Bacteria</taxon>
        <taxon>Pseudomonadati</taxon>
        <taxon>Pseudomonadota</taxon>
        <taxon>Alphaproteobacteria</taxon>
        <taxon>Hyphomicrobiales</taxon>
        <taxon>Phyllobacteriaceae</taxon>
        <taxon>Chelativorans</taxon>
    </lineage>
</organism>
<comment type="caution">
    <text evidence="1">The sequence shown here is derived from an EMBL/GenBank/DDBJ whole genome shotgun (WGS) entry which is preliminary data.</text>
</comment>
<evidence type="ECO:0008006" key="3">
    <source>
        <dbReference type="Google" id="ProtNLM"/>
    </source>
</evidence>
<accession>A0ABV6D7K7</accession>
<name>A0ABV6D7K7_9HYPH</name>
<dbReference type="Proteomes" id="UP001589755">
    <property type="component" value="Unassembled WGS sequence"/>
</dbReference>
<gene>
    <name evidence="1" type="ORF">ACFFJ2_09285</name>
</gene>
<evidence type="ECO:0000313" key="1">
    <source>
        <dbReference type="EMBL" id="MFC0208591.1"/>
    </source>
</evidence>
<sequence length="70" mass="7830">MAGIPISVTFLPDDCREALISRARQNAQARGISDAQWQRWRKGRGLGPDLLMALDPDRESALVKRGGKRR</sequence>
<dbReference type="RefSeq" id="WP_261521210.1">
    <property type="nucleotide sequence ID" value="NZ_JAODNW010000017.1"/>
</dbReference>
<evidence type="ECO:0000313" key="2">
    <source>
        <dbReference type="Proteomes" id="UP001589755"/>
    </source>
</evidence>
<dbReference type="EMBL" id="JBHLXD010000012">
    <property type="protein sequence ID" value="MFC0208591.1"/>
    <property type="molecule type" value="Genomic_DNA"/>
</dbReference>
<protein>
    <recommendedName>
        <fullName evidence="3">Transcriptional regulator</fullName>
    </recommendedName>
</protein>
<keyword evidence="2" id="KW-1185">Reference proteome</keyword>
<reference evidence="1 2" key="1">
    <citation type="submission" date="2024-09" db="EMBL/GenBank/DDBJ databases">
        <authorList>
            <person name="Sun Q."/>
            <person name="Mori K."/>
        </authorList>
    </citation>
    <scope>NUCLEOTIDE SEQUENCE [LARGE SCALE GENOMIC DNA]</scope>
    <source>
        <strain evidence="1 2">CCM 8543</strain>
    </source>
</reference>